<evidence type="ECO:0000313" key="4">
    <source>
        <dbReference type="EMBL" id="KAJ1969295.1"/>
    </source>
</evidence>
<dbReference type="PANTHER" id="PTHR13375">
    <property type="entry name" value="FMS INTERACTING PROTEIN"/>
    <property type="match status" value="1"/>
</dbReference>
<proteinExistence type="inferred from homology"/>
<dbReference type="GO" id="GO:0006406">
    <property type="term" value="P:mRNA export from nucleus"/>
    <property type="evidence" value="ECO:0007669"/>
    <property type="project" value="TreeGrafter"/>
</dbReference>
<keyword evidence="3" id="KW-0539">Nucleus</keyword>
<dbReference type="EMBL" id="JANBPY010000074">
    <property type="protein sequence ID" value="KAJ1969295.1"/>
    <property type="molecule type" value="Genomic_DNA"/>
</dbReference>
<dbReference type="Proteomes" id="UP001150925">
    <property type="component" value="Unassembled WGS sequence"/>
</dbReference>
<evidence type="ECO:0000256" key="3">
    <source>
        <dbReference type="ARBA" id="ARBA00023242"/>
    </source>
</evidence>
<keyword evidence="5" id="KW-1185">Reference proteome</keyword>
<name>A0A9W8AXS4_9FUNG</name>
<dbReference type="GO" id="GO:0003729">
    <property type="term" value="F:mRNA binding"/>
    <property type="evidence" value="ECO:0007669"/>
    <property type="project" value="TreeGrafter"/>
</dbReference>
<comment type="subcellular location">
    <subcellularLocation>
        <location evidence="1">Nucleus</location>
    </subcellularLocation>
</comment>
<comment type="caution">
    <text evidence="4">The sequence shown here is derived from an EMBL/GenBank/DDBJ whole genome shotgun (WGS) entry which is preliminary data.</text>
</comment>
<evidence type="ECO:0000256" key="2">
    <source>
        <dbReference type="ARBA" id="ARBA00008044"/>
    </source>
</evidence>
<comment type="similarity">
    <text evidence="2">Belongs to the THOC5 family.</text>
</comment>
<reference evidence="4" key="1">
    <citation type="submission" date="2022-07" db="EMBL/GenBank/DDBJ databases">
        <title>Phylogenomic reconstructions and comparative analyses of Kickxellomycotina fungi.</title>
        <authorList>
            <person name="Reynolds N.K."/>
            <person name="Stajich J.E."/>
            <person name="Barry K."/>
            <person name="Grigoriev I.V."/>
            <person name="Crous P."/>
            <person name="Smith M.E."/>
        </authorList>
    </citation>
    <scope>NUCLEOTIDE SEQUENCE</scope>
    <source>
        <strain evidence="4">RSA 1196</strain>
    </source>
</reference>
<evidence type="ECO:0000313" key="5">
    <source>
        <dbReference type="Proteomes" id="UP001150925"/>
    </source>
</evidence>
<gene>
    <name evidence="4" type="ORF">IWQ62_000715</name>
</gene>
<evidence type="ECO:0000256" key="1">
    <source>
        <dbReference type="ARBA" id="ARBA00004123"/>
    </source>
</evidence>
<sequence>MAPTVTPNGKLAPHLEIQRLCDTLTGIVQQVNDIVNTEASASTLSEDALGRIQPLLQQGSLLFLKLREFHRLANTGQQDLRKTIQDTKLEMDRRGQHLQNLLYEQAHIREEIKNCHHVNRYTSIELQPVEEFYQQAPESLRGSDEDKGEDLTEHQLTLNRLAFEKMERKRLEEERKAIVATKQALIQDNQKHQRSIVTLSDQIQEFLKASLDVKKVLESVDQESMVSMDL</sequence>
<dbReference type="Pfam" id="PF09766">
    <property type="entry name" value="FmiP_Thoc5"/>
    <property type="match status" value="1"/>
</dbReference>
<protein>
    <submittedName>
        <fullName evidence="4">Uncharacterized protein</fullName>
    </submittedName>
</protein>
<dbReference type="PANTHER" id="PTHR13375:SF3">
    <property type="entry name" value="THO COMPLEX SUBUNIT 5 HOMOLOG"/>
    <property type="match status" value="1"/>
</dbReference>
<dbReference type="InterPro" id="IPR019163">
    <property type="entry name" value="THO_Thoc5"/>
</dbReference>
<dbReference type="AlphaFoldDB" id="A0A9W8AXS4"/>
<dbReference type="GO" id="GO:0000445">
    <property type="term" value="C:THO complex part of transcription export complex"/>
    <property type="evidence" value="ECO:0007669"/>
    <property type="project" value="TreeGrafter"/>
</dbReference>
<dbReference type="OrthoDB" id="20582at2759"/>
<organism evidence="4 5">
    <name type="scientific">Dispira parvispora</name>
    <dbReference type="NCBI Taxonomy" id="1520584"/>
    <lineage>
        <taxon>Eukaryota</taxon>
        <taxon>Fungi</taxon>
        <taxon>Fungi incertae sedis</taxon>
        <taxon>Zoopagomycota</taxon>
        <taxon>Kickxellomycotina</taxon>
        <taxon>Dimargaritomycetes</taxon>
        <taxon>Dimargaritales</taxon>
        <taxon>Dimargaritaceae</taxon>
        <taxon>Dispira</taxon>
    </lineage>
</organism>
<accession>A0A9W8AXS4</accession>